<feature type="region of interest" description="Disordered" evidence="1">
    <location>
        <begin position="27"/>
        <end position="89"/>
    </location>
</feature>
<dbReference type="RefSeq" id="WP_100255778.1">
    <property type="nucleotide sequence ID" value="NZ_CP011797.1"/>
</dbReference>
<name>A0A2K8KK31_9GAMM</name>
<protein>
    <submittedName>
        <fullName evidence="2">HlyD family secetion protein</fullName>
    </submittedName>
</protein>
<dbReference type="Proteomes" id="UP000229757">
    <property type="component" value="Chromosome"/>
</dbReference>
<evidence type="ECO:0000313" key="3">
    <source>
        <dbReference type="Proteomes" id="UP000229757"/>
    </source>
</evidence>
<keyword evidence="3" id="KW-1185">Reference proteome</keyword>
<organism evidence="2 3">
    <name type="scientific">Reinekea forsetii</name>
    <dbReference type="NCBI Taxonomy" id="1336806"/>
    <lineage>
        <taxon>Bacteria</taxon>
        <taxon>Pseudomonadati</taxon>
        <taxon>Pseudomonadota</taxon>
        <taxon>Gammaproteobacteria</taxon>
        <taxon>Oceanospirillales</taxon>
        <taxon>Saccharospirillaceae</taxon>
        <taxon>Reinekea</taxon>
    </lineage>
</organism>
<dbReference type="OrthoDB" id="8524475at2"/>
<dbReference type="GO" id="GO:0015562">
    <property type="term" value="F:efflux transmembrane transporter activity"/>
    <property type="evidence" value="ECO:0007669"/>
    <property type="project" value="TreeGrafter"/>
</dbReference>
<feature type="compositionally biased region" description="Basic and acidic residues" evidence="1">
    <location>
        <begin position="46"/>
        <end position="60"/>
    </location>
</feature>
<evidence type="ECO:0000256" key="1">
    <source>
        <dbReference type="SAM" id="MobiDB-lite"/>
    </source>
</evidence>
<dbReference type="Gene3D" id="2.40.50.100">
    <property type="match status" value="2"/>
</dbReference>
<dbReference type="PANTHER" id="PTHR30469">
    <property type="entry name" value="MULTIDRUG RESISTANCE PROTEIN MDTA"/>
    <property type="match status" value="1"/>
</dbReference>
<dbReference type="SUPFAM" id="SSF111369">
    <property type="entry name" value="HlyD-like secretion proteins"/>
    <property type="match status" value="1"/>
</dbReference>
<dbReference type="EMBL" id="CP011797">
    <property type="protein sequence ID" value="ATX75365.1"/>
    <property type="molecule type" value="Genomic_DNA"/>
</dbReference>
<feature type="compositionally biased region" description="Low complexity" evidence="1">
    <location>
        <begin position="61"/>
        <end position="76"/>
    </location>
</feature>
<dbReference type="PANTHER" id="PTHR30469:SF38">
    <property type="entry name" value="HLYD FAMILY SECRETION PROTEIN"/>
    <property type="match status" value="1"/>
</dbReference>
<evidence type="ECO:0000313" key="2">
    <source>
        <dbReference type="EMBL" id="ATX75365.1"/>
    </source>
</evidence>
<dbReference type="KEGG" id="rfo:REIFOR_00188"/>
<gene>
    <name evidence="2" type="primary">hlyD</name>
    <name evidence="2" type="ORF">REIFOR_00188</name>
</gene>
<dbReference type="AlphaFoldDB" id="A0A2K8KK31"/>
<proteinExistence type="predicted"/>
<reference evidence="2 3" key="1">
    <citation type="journal article" date="2017" name="Environ. Microbiol.">
        <title>Genomic and physiological analyses of 'Reinekea forsetii' reveal a versatile opportunistic lifestyle during spring algae blooms.</title>
        <authorList>
            <person name="Avci B."/>
            <person name="Hahnke R.L."/>
            <person name="Chafee M."/>
            <person name="Fischer T."/>
            <person name="Gruber-Vodicka H."/>
            <person name="Tegetmeyer H.E."/>
            <person name="Harder J."/>
            <person name="Fuchs B.M."/>
            <person name="Amann R.I."/>
            <person name="Teeling H."/>
        </authorList>
    </citation>
    <scope>NUCLEOTIDE SEQUENCE [LARGE SCALE GENOMIC DNA]</scope>
    <source>
        <strain evidence="2 3">Hel1_31_D35</strain>
    </source>
</reference>
<accession>A0A2K8KK31</accession>
<sequence length="459" mass="49052">MLKKIIIPVVILAIALGAYRMMNAPKENSYGGRPATPVSAPSPESSEPKAKPGADARKTDAAQAAPGEAKAKAPAPSRGRGFRGAGQLGKQGATSVEIVPALADKTLAQLDLFGVIQAQHHTRLSATSNARVLALDVSEGQTVELGQGLLSLSADSAQEALTQRRSAQQELAARIRNETLKHDNDQASLTIDRELLRIAKNSVDRFTSLNSQQLTSGSDYEAALRAYQTQLMSVQNRQLTLAQYTDQMAQMLAQRDALASQIRLAKQVVADLQVTAPFAGLVAKVSVTQGQELRSGDVLVELYDPASLALFVRVPLRYRLDQLNATQISAVDSQGYAWQVEALRPINESGAQRLTLVPSGVNPVAFLPGSHVALTISYPIAEPAVEVPVTAVYDQQRVYLFADGVINAADIEILGRTQRGYLVRSPDFNDSASVVTTRLKTPVSGMAVAIVTSKDGARP</sequence>
<dbReference type="GO" id="GO:1990281">
    <property type="term" value="C:efflux pump complex"/>
    <property type="evidence" value="ECO:0007669"/>
    <property type="project" value="TreeGrafter"/>
</dbReference>